<gene>
    <name evidence="3" type="ORF">ACFQ3L_05875</name>
</gene>
<dbReference type="InterPro" id="IPR023365">
    <property type="entry name" value="Sortase_dom-sf"/>
</dbReference>
<evidence type="ECO:0000313" key="4">
    <source>
        <dbReference type="Proteomes" id="UP001597249"/>
    </source>
</evidence>
<feature type="transmembrane region" description="Helical" evidence="2">
    <location>
        <begin position="12"/>
        <end position="33"/>
    </location>
</feature>
<dbReference type="CDD" id="cd05827">
    <property type="entry name" value="Sortase_C"/>
    <property type="match status" value="1"/>
</dbReference>
<feature type="transmembrane region" description="Helical" evidence="2">
    <location>
        <begin position="247"/>
        <end position="269"/>
    </location>
</feature>
<dbReference type="Gene3D" id="2.40.260.10">
    <property type="entry name" value="Sortase"/>
    <property type="match status" value="1"/>
</dbReference>
<dbReference type="InterPro" id="IPR005754">
    <property type="entry name" value="Sortase"/>
</dbReference>
<accession>A0ABW4B9Q5</accession>
<comment type="caution">
    <text evidence="3">The sequence shown here is derived from an EMBL/GenBank/DDBJ whole genome shotgun (WGS) entry which is preliminary data.</text>
</comment>
<dbReference type="SUPFAM" id="SSF63817">
    <property type="entry name" value="Sortase"/>
    <property type="match status" value="1"/>
</dbReference>
<evidence type="ECO:0000256" key="2">
    <source>
        <dbReference type="SAM" id="Phobius"/>
    </source>
</evidence>
<organism evidence="3 4">
    <name type="scientific">Lacticaseibacillus jixianensis</name>
    <dbReference type="NCBI Taxonomy" id="2486012"/>
    <lineage>
        <taxon>Bacteria</taxon>
        <taxon>Bacillati</taxon>
        <taxon>Bacillota</taxon>
        <taxon>Bacilli</taxon>
        <taxon>Lactobacillales</taxon>
        <taxon>Lactobacillaceae</taxon>
        <taxon>Lacticaseibacillus</taxon>
    </lineage>
</organism>
<sequence length="279" mass="30611">MAKKKRKKATLFTDLLVIIVFFIGLAVFAYPFVARAVNFVVVEYRLKRDSETAKKNAAAREKAQKEFNKRLAETGMRPNADVFRQPGKGIQDVSALKKHLIGAVTIPKLKVNVPLYDTVSDTLLASGAVVLPGTSYPTGGKSTHTVISAHSGVPSKTLFDDLEDLKKGQQFIITVNDKHLAYKVHQIKVIEPDDTSSLKIEAGRDLATLMTCTPVGINSHRLLVTGHRVPYSEATAKEADRGNRRAWWQNIGIIAAAVAAVALVITLIVRAVKKHRRVP</sequence>
<protein>
    <submittedName>
        <fullName evidence="3">Class C sortase</fullName>
    </submittedName>
</protein>
<dbReference type="NCBIfam" id="NF033745">
    <property type="entry name" value="class_C_sortase"/>
    <property type="match status" value="1"/>
</dbReference>
<name>A0ABW4B9Q5_9LACO</name>
<dbReference type="InterPro" id="IPR042002">
    <property type="entry name" value="Sortase_C"/>
</dbReference>
<keyword evidence="1" id="KW-0378">Hydrolase</keyword>
<reference evidence="4" key="1">
    <citation type="journal article" date="2019" name="Int. J. Syst. Evol. Microbiol.">
        <title>The Global Catalogue of Microorganisms (GCM) 10K type strain sequencing project: providing services to taxonomists for standard genome sequencing and annotation.</title>
        <authorList>
            <consortium name="The Broad Institute Genomics Platform"/>
            <consortium name="The Broad Institute Genome Sequencing Center for Infectious Disease"/>
            <person name="Wu L."/>
            <person name="Ma J."/>
        </authorList>
    </citation>
    <scope>NUCLEOTIDE SEQUENCE [LARGE SCALE GENOMIC DNA]</scope>
    <source>
        <strain evidence="4">CCM 8911</strain>
    </source>
</reference>
<dbReference type="Pfam" id="PF04203">
    <property type="entry name" value="Sortase"/>
    <property type="match status" value="1"/>
</dbReference>
<dbReference type="NCBIfam" id="TIGR01076">
    <property type="entry name" value="sortase_fam"/>
    <property type="match status" value="1"/>
</dbReference>
<keyword evidence="4" id="KW-1185">Reference proteome</keyword>
<keyword evidence="2" id="KW-1133">Transmembrane helix</keyword>
<dbReference type="EMBL" id="JBHTMO010000015">
    <property type="protein sequence ID" value="MFD1393121.1"/>
    <property type="molecule type" value="Genomic_DNA"/>
</dbReference>
<evidence type="ECO:0000313" key="3">
    <source>
        <dbReference type="EMBL" id="MFD1393121.1"/>
    </source>
</evidence>
<keyword evidence="2" id="KW-0812">Transmembrane</keyword>
<proteinExistence type="predicted"/>
<dbReference type="Proteomes" id="UP001597249">
    <property type="component" value="Unassembled WGS sequence"/>
</dbReference>
<keyword evidence="2" id="KW-0472">Membrane</keyword>
<evidence type="ECO:0000256" key="1">
    <source>
        <dbReference type="ARBA" id="ARBA00022801"/>
    </source>
</evidence>
<dbReference type="RefSeq" id="WP_125585099.1">
    <property type="nucleotide sequence ID" value="NZ_JBHTMO010000015.1"/>
</dbReference>